<accession>A0A2G8KNK5</accession>
<dbReference type="STRING" id="307972.A0A2G8KNK5"/>
<name>A0A2G8KNK5_STIJA</name>
<reference evidence="5 6" key="1">
    <citation type="journal article" date="2017" name="PLoS Biol.">
        <title>The sea cucumber genome provides insights into morphological evolution and visceral regeneration.</title>
        <authorList>
            <person name="Zhang X."/>
            <person name="Sun L."/>
            <person name="Yuan J."/>
            <person name="Sun Y."/>
            <person name="Gao Y."/>
            <person name="Zhang L."/>
            <person name="Li S."/>
            <person name="Dai H."/>
            <person name="Hamel J.F."/>
            <person name="Liu C."/>
            <person name="Yu Y."/>
            <person name="Liu S."/>
            <person name="Lin W."/>
            <person name="Guo K."/>
            <person name="Jin S."/>
            <person name="Xu P."/>
            <person name="Storey K.B."/>
            <person name="Huan P."/>
            <person name="Zhang T."/>
            <person name="Zhou Y."/>
            <person name="Zhang J."/>
            <person name="Lin C."/>
            <person name="Li X."/>
            <person name="Xing L."/>
            <person name="Huo D."/>
            <person name="Sun M."/>
            <person name="Wang L."/>
            <person name="Mercier A."/>
            <person name="Li F."/>
            <person name="Yang H."/>
            <person name="Xiang J."/>
        </authorList>
    </citation>
    <scope>NUCLEOTIDE SEQUENCE [LARGE SCALE GENOMIC DNA]</scope>
    <source>
        <strain evidence="5">Shaxun</strain>
        <tissue evidence="5">Muscle</tissue>
    </source>
</reference>
<dbReference type="SMART" id="SM00042">
    <property type="entry name" value="CUB"/>
    <property type="match status" value="2"/>
</dbReference>
<dbReference type="SUPFAM" id="SSF49854">
    <property type="entry name" value="Spermadhesin, CUB domain"/>
    <property type="match status" value="3"/>
</dbReference>
<evidence type="ECO:0000256" key="2">
    <source>
        <dbReference type="ARBA" id="ARBA00023157"/>
    </source>
</evidence>
<sequence>MRGTLRMIRTKKLPKQMLRDQYYTGKRNNMLTLLSERGTSKIIGLSIETGISITILGVLGVLARWLTPVLSNQKETSRNRRDTNPSWRYTQYQINALKKDIGTYDLNFCQGNPFTGIQCPEESKCASWDEICDGRQKCALDYRVNCLLQSRLSFGAIDERVCDGDENERWCGWKLQAPQRCGRDYVIKEGHASTRSIRIYSPNWPKRYTDDRFCYWTVQAPEGHRLGVKIKKFKTERNFDFVSIGNGLRYDAEETVIVFKHSGKQKPSQKKFNTKGNQLWISFRSDDWENDKGFYIEVADTLRYDAGVVGRNPFRANKPNKGQVIANNKLSVIGSRIINDVKLCTNNSQWKDYLSVGNGDNPQIRPLLYKHSGRTGPANLTSNENVVWVKFVASLAIARNGFVIKFKDLPYGDCGTEDVTIKTLPRGHTMTISTPDYPANYQNFLNCVYRFQVDEDRRVFVRLLDFASERGYDNFGLGNGFEANEETAVLWDHSDRRLPDTTEYQSDGPVFWVSFRSDMVGTDRGFLLEVYDVPAAAAR</sequence>
<dbReference type="AlphaFoldDB" id="A0A2G8KNK5"/>
<evidence type="ECO:0000259" key="4">
    <source>
        <dbReference type="PROSITE" id="PS01180"/>
    </source>
</evidence>
<protein>
    <submittedName>
        <fullName evidence="5">Putative CUB and sushi domain-containing protein 2</fullName>
    </submittedName>
</protein>
<dbReference type="CDD" id="cd00041">
    <property type="entry name" value="CUB"/>
    <property type="match status" value="2"/>
</dbReference>
<dbReference type="PROSITE" id="PS01180">
    <property type="entry name" value="CUB"/>
    <property type="match status" value="2"/>
</dbReference>
<gene>
    <name evidence="5" type="ORF">BSL78_13528</name>
</gene>
<dbReference type="InterPro" id="IPR035914">
    <property type="entry name" value="Sperma_CUB_dom_sf"/>
</dbReference>
<dbReference type="PANTHER" id="PTHR24251:SF30">
    <property type="entry name" value="MEMBRANE FRIZZLED-RELATED PROTEIN"/>
    <property type="match status" value="1"/>
</dbReference>
<comment type="caution">
    <text evidence="3">Lacks conserved residue(s) required for the propagation of feature annotation.</text>
</comment>
<dbReference type="PANTHER" id="PTHR24251">
    <property type="entry name" value="OVOCHYMASE-RELATED"/>
    <property type="match status" value="1"/>
</dbReference>
<feature type="domain" description="CUB" evidence="4">
    <location>
        <begin position="181"/>
        <end position="301"/>
    </location>
</feature>
<keyword evidence="2" id="KW-1015">Disulfide bond</keyword>
<comment type="caution">
    <text evidence="5">The sequence shown here is derived from an EMBL/GenBank/DDBJ whole genome shotgun (WGS) entry which is preliminary data.</text>
</comment>
<evidence type="ECO:0000313" key="6">
    <source>
        <dbReference type="Proteomes" id="UP000230750"/>
    </source>
</evidence>
<evidence type="ECO:0000256" key="3">
    <source>
        <dbReference type="PROSITE-ProRule" id="PRU00059"/>
    </source>
</evidence>
<keyword evidence="6" id="KW-1185">Reference proteome</keyword>
<feature type="domain" description="CUB" evidence="4">
    <location>
        <begin position="414"/>
        <end position="533"/>
    </location>
</feature>
<dbReference type="EMBL" id="MRZV01000458">
    <property type="protein sequence ID" value="PIK49592.1"/>
    <property type="molecule type" value="Genomic_DNA"/>
</dbReference>
<evidence type="ECO:0000313" key="5">
    <source>
        <dbReference type="EMBL" id="PIK49592.1"/>
    </source>
</evidence>
<organism evidence="5 6">
    <name type="scientific">Stichopus japonicus</name>
    <name type="common">Sea cucumber</name>
    <dbReference type="NCBI Taxonomy" id="307972"/>
    <lineage>
        <taxon>Eukaryota</taxon>
        <taxon>Metazoa</taxon>
        <taxon>Echinodermata</taxon>
        <taxon>Eleutherozoa</taxon>
        <taxon>Echinozoa</taxon>
        <taxon>Holothuroidea</taxon>
        <taxon>Aspidochirotacea</taxon>
        <taxon>Aspidochirotida</taxon>
        <taxon>Stichopodidae</taxon>
        <taxon>Apostichopus</taxon>
    </lineage>
</organism>
<proteinExistence type="predicted"/>
<dbReference type="InterPro" id="IPR000859">
    <property type="entry name" value="CUB_dom"/>
</dbReference>
<keyword evidence="1" id="KW-0677">Repeat</keyword>
<dbReference type="Gene3D" id="2.60.120.290">
    <property type="entry name" value="Spermadhesin, CUB domain"/>
    <property type="match status" value="3"/>
</dbReference>
<dbReference type="Pfam" id="PF00431">
    <property type="entry name" value="CUB"/>
    <property type="match status" value="3"/>
</dbReference>
<dbReference type="FunFam" id="2.60.120.290:FF:000056">
    <property type="entry name" value="C-type LECtin"/>
    <property type="match status" value="1"/>
</dbReference>
<dbReference type="Proteomes" id="UP000230750">
    <property type="component" value="Unassembled WGS sequence"/>
</dbReference>
<dbReference type="OrthoDB" id="10009301at2759"/>
<evidence type="ECO:0000256" key="1">
    <source>
        <dbReference type="ARBA" id="ARBA00022737"/>
    </source>
</evidence>